<proteinExistence type="predicted"/>
<name>A0AAD6Y444_9AGAR</name>
<dbReference type="AlphaFoldDB" id="A0AAD6Y444"/>
<gene>
    <name evidence="1" type="ORF">GGX14DRAFT_573561</name>
</gene>
<protein>
    <submittedName>
        <fullName evidence="1">Uncharacterized protein</fullName>
    </submittedName>
</protein>
<sequence>MSSTTSSDEKLDLARNWDQFLRPLVAKYFSEKFDTRPNDSATSFVDAEGRCLYLGHTDPNAFVPQLLELLKAEKDDSIEIEDLDKGSLYFTLQKHPSGKWVVSQTRINLYGWIGNYTDYVILEDLEPLETMAGKLESD</sequence>
<dbReference type="EMBL" id="JARJCW010000073">
    <property type="protein sequence ID" value="KAJ7198325.1"/>
    <property type="molecule type" value="Genomic_DNA"/>
</dbReference>
<organism evidence="1 2">
    <name type="scientific">Mycena pura</name>
    <dbReference type="NCBI Taxonomy" id="153505"/>
    <lineage>
        <taxon>Eukaryota</taxon>
        <taxon>Fungi</taxon>
        <taxon>Dikarya</taxon>
        <taxon>Basidiomycota</taxon>
        <taxon>Agaricomycotina</taxon>
        <taxon>Agaricomycetes</taxon>
        <taxon>Agaricomycetidae</taxon>
        <taxon>Agaricales</taxon>
        <taxon>Marasmiineae</taxon>
        <taxon>Mycenaceae</taxon>
        <taxon>Mycena</taxon>
    </lineage>
</organism>
<dbReference type="Proteomes" id="UP001219525">
    <property type="component" value="Unassembled WGS sequence"/>
</dbReference>
<accession>A0AAD6Y444</accession>
<evidence type="ECO:0000313" key="2">
    <source>
        <dbReference type="Proteomes" id="UP001219525"/>
    </source>
</evidence>
<reference evidence="1" key="1">
    <citation type="submission" date="2023-03" db="EMBL/GenBank/DDBJ databases">
        <title>Massive genome expansion in bonnet fungi (Mycena s.s.) driven by repeated elements and novel gene families across ecological guilds.</title>
        <authorList>
            <consortium name="Lawrence Berkeley National Laboratory"/>
            <person name="Harder C.B."/>
            <person name="Miyauchi S."/>
            <person name="Viragh M."/>
            <person name="Kuo A."/>
            <person name="Thoen E."/>
            <person name="Andreopoulos B."/>
            <person name="Lu D."/>
            <person name="Skrede I."/>
            <person name="Drula E."/>
            <person name="Henrissat B."/>
            <person name="Morin E."/>
            <person name="Kohler A."/>
            <person name="Barry K."/>
            <person name="LaButti K."/>
            <person name="Morin E."/>
            <person name="Salamov A."/>
            <person name="Lipzen A."/>
            <person name="Mereny Z."/>
            <person name="Hegedus B."/>
            <person name="Baldrian P."/>
            <person name="Stursova M."/>
            <person name="Weitz H."/>
            <person name="Taylor A."/>
            <person name="Grigoriev I.V."/>
            <person name="Nagy L.G."/>
            <person name="Martin F."/>
            <person name="Kauserud H."/>
        </authorList>
    </citation>
    <scope>NUCLEOTIDE SEQUENCE</scope>
    <source>
        <strain evidence="1">9144</strain>
    </source>
</reference>
<keyword evidence="2" id="KW-1185">Reference proteome</keyword>
<evidence type="ECO:0000313" key="1">
    <source>
        <dbReference type="EMBL" id="KAJ7198325.1"/>
    </source>
</evidence>
<comment type="caution">
    <text evidence="1">The sequence shown here is derived from an EMBL/GenBank/DDBJ whole genome shotgun (WGS) entry which is preliminary data.</text>
</comment>